<dbReference type="InterPro" id="IPR015683">
    <property type="entry name" value="Ionotropic_Glu_rcpt"/>
</dbReference>
<protein>
    <recommendedName>
        <fullName evidence="6">Receptor ligand binding region domain-containing protein</fullName>
    </recommendedName>
</protein>
<keyword evidence="8" id="KW-1185">Reference proteome</keyword>
<dbReference type="EMBL" id="CM009300">
    <property type="protein sequence ID" value="RQO97570.1"/>
    <property type="molecule type" value="Genomic_DNA"/>
</dbReference>
<evidence type="ECO:0000313" key="7">
    <source>
        <dbReference type="EMBL" id="RQO97570.1"/>
    </source>
</evidence>
<evidence type="ECO:0000256" key="2">
    <source>
        <dbReference type="ARBA" id="ARBA00022692"/>
    </source>
</evidence>
<evidence type="ECO:0000256" key="1">
    <source>
        <dbReference type="ARBA" id="ARBA00004370"/>
    </source>
</evidence>
<dbReference type="InParanoid" id="A0A3N7FV51"/>
<dbReference type="SUPFAM" id="SSF53822">
    <property type="entry name" value="Periplasmic binding protein-like I"/>
    <property type="match status" value="1"/>
</dbReference>
<reference evidence="7 8" key="1">
    <citation type="journal article" date="2006" name="Science">
        <title>The genome of black cottonwood, Populus trichocarpa (Torr. &amp; Gray).</title>
        <authorList>
            <person name="Tuskan G.A."/>
            <person name="Difazio S."/>
            <person name="Jansson S."/>
            <person name="Bohlmann J."/>
            <person name="Grigoriev I."/>
            <person name="Hellsten U."/>
            <person name="Putnam N."/>
            <person name="Ralph S."/>
            <person name="Rombauts S."/>
            <person name="Salamov A."/>
            <person name="Schein J."/>
            <person name="Sterck L."/>
            <person name="Aerts A."/>
            <person name="Bhalerao R.R."/>
            <person name="Bhalerao R.P."/>
            <person name="Blaudez D."/>
            <person name="Boerjan W."/>
            <person name="Brun A."/>
            <person name="Brunner A."/>
            <person name="Busov V."/>
            <person name="Campbell M."/>
            <person name="Carlson J."/>
            <person name="Chalot M."/>
            <person name="Chapman J."/>
            <person name="Chen G.L."/>
            <person name="Cooper D."/>
            <person name="Coutinho P.M."/>
            <person name="Couturier J."/>
            <person name="Covert S."/>
            <person name="Cronk Q."/>
            <person name="Cunningham R."/>
            <person name="Davis J."/>
            <person name="Degroeve S."/>
            <person name="Dejardin A."/>
            <person name="Depamphilis C."/>
            <person name="Detter J."/>
            <person name="Dirks B."/>
            <person name="Dubchak I."/>
            <person name="Duplessis S."/>
            <person name="Ehlting J."/>
            <person name="Ellis B."/>
            <person name="Gendler K."/>
            <person name="Goodstein D."/>
            <person name="Gribskov M."/>
            <person name="Grimwood J."/>
            <person name="Groover A."/>
            <person name="Gunter L."/>
            <person name="Hamberger B."/>
            <person name="Heinze B."/>
            <person name="Helariutta Y."/>
            <person name="Henrissat B."/>
            <person name="Holligan D."/>
            <person name="Holt R."/>
            <person name="Huang W."/>
            <person name="Islam-Faridi N."/>
            <person name="Jones S."/>
            <person name="Jones-Rhoades M."/>
            <person name="Jorgensen R."/>
            <person name="Joshi C."/>
            <person name="Kangasjarvi J."/>
            <person name="Karlsson J."/>
            <person name="Kelleher C."/>
            <person name="Kirkpatrick R."/>
            <person name="Kirst M."/>
            <person name="Kohler A."/>
            <person name="Kalluri U."/>
            <person name="Larimer F."/>
            <person name="Leebens-Mack J."/>
            <person name="Leple J.C."/>
            <person name="Locascio P."/>
            <person name="Lou Y."/>
            <person name="Lucas S."/>
            <person name="Martin F."/>
            <person name="Montanini B."/>
            <person name="Napoli C."/>
            <person name="Nelson D.R."/>
            <person name="Nelson C."/>
            <person name="Nieminen K."/>
            <person name="Nilsson O."/>
            <person name="Pereda V."/>
            <person name="Peter G."/>
            <person name="Philippe R."/>
            <person name="Pilate G."/>
            <person name="Poliakov A."/>
            <person name="Razumovskaya J."/>
            <person name="Richardson P."/>
            <person name="Rinaldi C."/>
            <person name="Ritland K."/>
            <person name="Rouze P."/>
            <person name="Ryaboy D."/>
            <person name="Schmutz J."/>
            <person name="Schrader J."/>
            <person name="Segerman B."/>
            <person name="Shin H."/>
            <person name="Siddiqui A."/>
            <person name="Sterky F."/>
            <person name="Terry A."/>
            <person name="Tsai C.J."/>
            <person name="Uberbacher E."/>
            <person name="Unneberg P."/>
            <person name="Vahala J."/>
            <person name="Wall K."/>
            <person name="Wessler S."/>
            <person name="Yang G."/>
            <person name="Yin T."/>
            <person name="Douglas C."/>
            <person name="Marra M."/>
            <person name="Sandberg G."/>
            <person name="Van de Peer Y."/>
            <person name="Rokhsar D."/>
        </authorList>
    </citation>
    <scope>NUCLEOTIDE SEQUENCE [LARGE SCALE GENOMIC DNA]</scope>
    <source>
        <strain evidence="8">cv. Nisqually</strain>
    </source>
</reference>
<organism evidence="7 8">
    <name type="scientific">Populus trichocarpa</name>
    <name type="common">Western balsam poplar</name>
    <name type="synonym">Populus balsamifera subsp. trichocarpa</name>
    <dbReference type="NCBI Taxonomy" id="3694"/>
    <lineage>
        <taxon>Eukaryota</taxon>
        <taxon>Viridiplantae</taxon>
        <taxon>Streptophyta</taxon>
        <taxon>Embryophyta</taxon>
        <taxon>Tracheophyta</taxon>
        <taxon>Spermatophyta</taxon>
        <taxon>Magnoliopsida</taxon>
        <taxon>eudicotyledons</taxon>
        <taxon>Gunneridae</taxon>
        <taxon>Pentapetalae</taxon>
        <taxon>rosids</taxon>
        <taxon>fabids</taxon>
        <taxon>Malpighiales</taxon>
        <taxon>Salicaceae</taxon>
        <taxon>Saliceae</taxon>
        <taxon>Populus</taxon>
    </lineage>
</organism>
<feature type="transmembrane region" description="Helical" evidence="5">
    <location>
        <begin position="131"/>
        <end position="149"/>
    </location>
</feature>
<dbReference type="GO" id="GO:0016020">
    <property type="term" value="C:membrane"/>
    <property type="evidence" value="ECO:0007669"/>
    <property type="project" value="UniProtKB-SubCell"/>
</dbReference>
<comment type="subcellular location">
    <subcellularLocation>
        <location evidence="1">Membrane</location>
    </subcellularLocation>
</comment>
<dbReference type="Pfam" id="PF01094">
    <property type="entry name" value="ANF_receptor"/>
    <property type="match status" value="1"/>
</dbReference>
<sequence>MDKWEEAALVANIGNQSQVPILSFAAPARTPISTSLRWPFLIRMASDGSEQMSCIAALVHSYNWKRAVVIYEDDVLGSESGNFALLTEALQEVGSEIEYRLVLPPFSFLTDPIDVVQDELMKLKHQTEARVFIVLQSSLPMLTCIFGEAKKAGLVGNDTVWIVANSITSFLGFCGQSCFFFYGRHSRNQNPLFFQQFLQKIRSTVPETFSVRVSK</sequence>
<keyword evidence="3 5" id="KW-1133">Transmembrane helix</keyword>
<dbReference type="AlphaFoldDB" id="A0A3N7FV51"/>
<evidence type="ECO:0000313" key="8">
    <source>
        <dbReference type="Proteomes" id="UP000006729"/>
    </source>
</evidence>
<evidence type="ECO:0000256" key="3">
    <source>
        <dbReference type="ARBA" id="ARBA00022989"/>
    </source>
</evidence>
<gene>
    <name evidence="7" type="ORF">POPTR_011G062801</name>
</gene>
<keyword evidence="2 5" id="KW-0812">Transmembrane</keyword>
<accession>A0A3N7FV51</accession>
<dbReference type="PANTHER" id="PTHR34836:SF9">
    <property type="entry name" value="RECEPTOR LIGAND BINDING REGION DOMAIN-CONTAINING PROTEIN"/>
    <property type="match status" value="1"/>
</dbReference>
<evidence type="ECO:0000256" key="4">
    <source>
        <dbReference type="ARBA" id="ARBA00023136"/>
    </source>
</evidence>
<dbReference type="Gene3D" id="3.40.50.2300">
    <property type="match status" value="1"/>
</dbReference>
<dbReference type="InterPro" id="IPR028082">
    <property type="entry name" value="Peripla_BP_I"/>
</dbReference>
<proteinExistence type="predicted"/>
<name>A0A3N7FV51_POPTR</name>
<evidence type="ECO:0000259" key="6">
    <source>
        <dbReference type="Pfam" id="PF01094"/>
    </source>
</evidence>
<dbReference type="Proteomes" id="UP000006729">
    <property type="component" value="Chromosome 11"/>
</dbReference>
<dbReference type="PANTHER" id="PTHR34836">
    <property type="entry name" value="OS06G0188250 PROTEIN"/>
    <property type="match status" value="1"/>
</dbReference>
<feature type="domain" description="Receptor ligand binding region" evidence="6">
    <location>
        <begin position="6"/>
        <end position="169"/>
    </location>
</feature>
<dbReference type="InterPro" id="IPR001828">
    <property type="entry name" value="ANF_lig-bd_rcpt"/>
</dbReference>
<keyword evidence="4 5" id="KW-0472">Membrane</keyword>
<feature type="transmembrane region" description="Helical" evidence="5">
    <location>
        <begin position="161"/>
        <end position="182"/>
    </location>
</feature>
<evidence type="ECO:0000256" key="5">
    <source>
        <dbReference type="SAM" id="Phobius"/>
    </source>
</evidence>